<evidence type="ECO:0000313" key="16">
    <source>
        <dbReference type="Proteomes" id="UP001652625"/>
    </source>
</evidence>
<accession>A0ABM4D7H4</accession>
<sequence length="1039" mass="122620">MKMKILNCYFCKVFLLKDYFIMNNIFLSDLKGLELIKIGFPHNAVLFPHSYSKAALQPLEEVIHQAIKSLVRVQSNNLLSIGYKWMSERAKENVIIDSQLVQTSFNSLVVYFKSKLWEQLHNAVGDEIILFLLKKCYLFLTVQHSCYIQLCGIPLYELDLRKCKCVHTKSAPNPVVRHNQLIQANVADKNIRKRKMTFASFDFKRKKLEKTEFCEPLIFDKKISKKGYDWLQRNKMFYSKVLINHIHKNFIMNRVQPSNSGVYTLMQAVFHFKDSGKIKRLPKHLIFFRLFFKEIILNFKLINMKKLLACYCPLPKWFKDIEKNEILKGKFRYKLAVQSFVPEQKVFLLLRKIVEMLIPSNFWGALHNKKYFFKSLLKFLRMGRYERCTVDYVMKNIKISLFIWTSSTNHKQQCSKRFNAIRSMFLWLYNDFLIPIIRAFFYVTETSSQKFCIFFYRKPVWKMITDIGMKSSVVYKKLSVKDVTNKLKTSECIGVYDIRLIPGQEKVRPIANMNSSWRGIDLKEKFFINYELKNIHLALRYECEQCPQLLGASVCESTKLFMKWKNFRSHIKMNYHENPNFYFSKVDIGRCFDTLPQDRVLDLLSSVLKQKSYLIRKYTRLKYSQNGISKKISKVATDSMECVTFIDFIRHGLKCGTIVGNGCVFIDSVYTKLAYKTDLINLLKKHVKFSIGKIGNTFLKQENGIPQGSVIAAIINDLHYGNIEQKHLNEFLTSPDCLLMRWVDDYLFVATSRDTAISFIYKLHQSVAMYGASINMKKFEINFNMQFESLSIKSINGLFFPWCGYFIHQHSLELTYNYMQYIGEHIKDSIAIEHNFNPGLSMSRKLLQAVSVKATTLVLDSIFNSKDTIILNIYQIFRFIGIKFYVHVKYGDDNWFHHQNFYADLVLCKIPVQFVSSLKNNYRKRHIAEKKHFNILSRENTKEQEYYAQRITTNACFLNTSRFSECQIKQELVQFLCYQAFLDTLRPKQTMFKNLIKSLVTQIKRLKCVSQTIDLKKLRKRSKFFALFKTSYEKHQKQH</sequence>
<evidence type="ECO:0000256" key="9">
    <source>
        <dbReference type="ARBA" id="ARBA00022895"/>
    </source>
</evidence>
<organism evidence="16 17">
    <name type="scientific">Hydra vulgaris</name>
    <name type="common">Hydra</name>
    <name type="synonym">Hydra attenuata</name>
    <dbReference type="NCBI Taxonomy" id="6087"/>
    <lineage>
        <taxon>Eukaryota</taxon>
        <taxon>Metazoa</taxon>
        <taxon>Cnidaria</taxon>
        <taxon>Hydrozoa</taxon>
        <taxon>Hydroidolina</taxon>
        <taxon>Anthoathecata</taxon>
        <taxon>Aplanulata</taxon>
        <taxon>Hydridae</taxon>
        <taxon>Hydra</taxon>
    </lineage>
</organism>
<dbReference type="Proteomes" id="UP001652625">
    <property type="component" value="Chromosome 12"/>
</dbReference>
<keyword evidence="8 14" id="KW-0460">Magnesium</keyword>
<evidence type="ECO:0000256" key="2">
    <source>
        <dbReference type="ARBA" id="ARBA00012493"/>
    </source>
</evidence>
<dbReference type="Gene3D" id="1.10.357.90">
    <property type="match status" value="1"/>
</dbReference>
<dbReference type="GO" id="GO:0003964">
    <property type="term" value="F:RNA-directed DNA polymerase activity"/>
    <property type="evidence" value="ECO:0007669"/>
    <property type="project" value="UniProtKB-KW"/>
</dbReference>
<dbReference type="Pfam" id="PF00078">
    <property type="entry name" value="RVT_1"/>
    <property type="match status" value="1"/>
</dbReference>
<evidence type="ECO:0000259" key="15">
    <source>
        <dbReference type="PROSITE" id="PS50878"/>
    </source>
</evidence>
<feature type="domain" description="Reverse transcriptase" evidence="15">
    <location>
        <begin position="482"/>
        <end position="807"/>
    </location>
</feature>
<evidence type="ECO:0000256" key="1">
    <source>
        <dbReference type="ARBA" id="ARBA00008001"/>
    </source>
</evidence>
<dbReference type="PANTHER" id="PTHR12066">
    <property type="entry name" value="TELOMERASE REVERSE TRANSCRIPTASE"/>
    <property type="match status" value="1"/>
</dbReference>
<keyword evidence="10 14" id="KW-0695">RNA-directed DNA polymerase</keyword>
<keyword evidence="7 14" id="KW-0479">Metal-binding</keyword>
<dbReference type="CDD" id="cd01648">
    <property type="entry name" value="TERT"/>
    <property type="match status" value="1"/>
</dbReference>
<dbReference type="Pfam" id="PF12009">
    <property type="entry name" value="Telomerase_RBD"/>
    <property type="match status" value="1"/>
</dbReference>
<evidence type="ECO:0000256" key="14">
    <source>
        <dbReference type="RuleBase" id="RU365061"/>
    </source>
</evidence>
<reference evidence="17" key="1">
    <citation type="submission" date="2025-08" db="UniProtKB">
        <authorList>
            <consortium name="RefSeq"/>
        </authorList>
    </citation>
    <scope>IDENTIFICATION</scope>
</reference>
<dbReference type="PRINTS" id="PR01365">
    <property type="entry name" value="TELOMERASERT"/>
</dbReference>
<dbReference type="InterPro" id="IPR021891">
    <property type="entry name" value="Telomerase_RBD"/>
</dbReference>
<comment type="catalytic activity">
    <reaction evidence="13 14">
        <text>DNA(n) + a 2'-deoxyribonucleoside 5'-triphosphate = DNA(n+1) + diphosphate</text>
        <dbReference type="Rhea" id="RHEA:22508"/>
        <dbReference type="Rhea" id="RHEA-COMP:17339"/>
        <dbReference type="Rhea" id="RHEA-COMP:17340"/>
        <dbReference type="ChEBI" id="CHEBI:33019"/>
        <dbReference type="ChEBI" id="CHEBI:61560"/>
        <dbReference type="ChEBI" id="CHEBI:173112"/>
        <dbReference type="EC" id="2.7.7.49"/>
    </reaction>
</comment>
<dbReference type="GeneID" id="124819364"/>
<keyword evidence="16" id="KW-1185">Reference proteome</keyword>
<dbReference type="InterPro" id="IPR003545">
    <property type="entry name" value="Telomerase_RT"/>
</dbReference>
<keyword evidence="5 14" id="KW-0808">Transferase</keyword>
<dbReference type="EC" id="2.7.7.49" evidence="2 14"/>
<comment type="subcellular location">
    <subcellularLocation>
        <location evidence="14">Nucleus</location>
    </subcellularLocation>
    <subcellularLocation>
        <location evidence="14">Chromosome</location>
        <location evidence="14">Telomere</location>
    </subcellularLocation>
</comment>
<dbReference type="SMART" id="SM00975">
    <property type="entry name" value="Telomerase_RBD"/>
    <property type="match status" value="1"/>
</dbReference>
<evidence type="ECO:0000256" key="10">
    <source>
        <dbReference type="ARBA" id="ARBA00022918"/>
    </source>
</evidence>
<dbReference type="Gene3D" id="1.10.132.70">
    <property type="match status" value="1"/>
</dbReference>
<evidence type="ECO:0000256" key="13">
    <source>
        <dbReference type="ARBA" id="ARBA00048173"/>
    </source>
</evidence>
<keyword evidence="11 14" id="KW-0539">Nucleus</keyword>
<dbReference type="Gene3D" id="3.30.70.2630">
    <property type="match status" value="1"/>
</dbReference>
<evidence type="ECO:0000256" key="12">
    <source>
        <dbReference type="ARBA" id="ARBA00032044"/>
    </source>
</evidence>
<proteinExistence type="inferred from homology"/>
<gene>
    <name evidence="17" type="primary">LOC124819364</name>
</gene>
<name>A0ABM4D7H4_HYDVU</name>
<dbReference type="PROSITE" id="PS50878">
    <property type="entry name" value="RT_POL"/>
    <property type="match status" value="1"/>
</dbReference>
<evidence type="ECO:0000256" key="7">
    <source>
        <dbReference type="ARBA" id="ARBA00022723"/>
    </source>
</evidence>
<evidence type="ECO:0000256" key="6">
    <source>
        <dbReference type="ARBA" id="ARBA00022695"/>
    </source>
</evidence>
<evidence type="ECO:0000313" key="17">
    <source>
        <dbReference type="RefSeq" id="XP_065670258.1"/>
    </source>
</evidence>
<keyword evidence="6 14" id="KW-0548">Nucleotidyltransferase</keyword>
<keyword evidence="4 14" id="KW-0158">Chromosome</keyword>
<keyword evidence="9 14" id="KW-0779">Telomere</keyword>
<dbReference type="RefSeq" id="XP_065670258.1">
    <property type="nucleotide sequence ID" value="XM_065814186.1"/>
</dbReference>
<comment type="function">
    <text evidence="14">Telomerase is a ribonucleoprotein enzyme essential for the replication of chromosome termini in most eukaryotes. It elongates telomeres. It is a reverse transcriptase that adds simple sequence repeats to chromosome ends by copying a template sequence within the RNA component of the enzyme.</text>
</comment>
<dbReference type="PANTHER" id="PTHR12066:SF0">
    <property type="entry name" value="TELOMERASE REVERSE TRANSCRIPTASE"/>
    <property type="match status" value="1"/>
</dbReference>
<evidence type="ECO:0000256" key="4">
    <source>
        <dbReference type="ARBA" id="ARBA00022454"/>
    </source>
</evidence>
<evidence type="ECO:0000256" key="5">
    <source>
        <dbReference type="ARBA" id="ARBA00022679"/>
    </source>
</evidence>
<protein>
    <recommendedName>
        <fullName evidence="3 14">Telomerase reverse transcriptase</fullName>
        <ecNumber evidence="2 14">2.7.7.49</ecNumber>
    </recommendedName>
    <alternativeName>
        <fullName evidence="12 14">Telomerase catalytic subunit</fullName>
    </alternativeName>
</protein>
<evidence type="ECO:0000256" key="8">
    <source>
        <dbReference type="ARBA" id="ARBA00022842"/>
    </source>
</evidence>
<evidence type="ECO:0000256" key="3">
    <source>
        <dbReference type="ARBA" id="ARBA00016182"/>
    </source>
</evidence>
<dbReference type="InterPro" id="IPR000477">
    <property type="entry name" value="RT_dom"/>
</dbReference>
<comment type="similarity">
    <text evidence="1 14">Belongs to the reverse transcriptase family. Telomerase subfamily.</text>
</comment>
<evidence type="ECO:0000256" key="11">
    <source>
        <dbReference type="ARBA" id="ARBA00023242"/>
    </source>
</evidence>